<dbReference type="Proteomes" id="UP001155128">
    <property type="component" value="Unassembled WGS sequence"/>
</dbReference>
<accession>A0A9X2EH21</accession>
<organism evidence="2 3">
    <name type="scientific">Sphingomicrobium sediminis</name>
    <dbReference type="NCBI Taxonomy" id="2950949"/>
    <lineage>
        <taxon>Bacteria</taxon>
        <taxon>Pseudomonadati</taxon>
        <taxon>Pseudomonadota</taxon>
        <taxon>Alphaproteobacteria</taxon>
        <taxon>Sphingomonadales</taxon>
        <taxon>Sphingomonadaceae</taxon>
        <taxon>Sphingomicrobium</taxon>
    </lineage>
</organism>
<dbReference type="InterPro" id="IPR010466">
    <property type="entry name" value="DUF1058"/>
</dbReference>
<sequence>MRVVAGLLAVTLASTALAQDEREVPYWASISSGQVNMRTGPGEKYPAIWFFQRRDLPIKVVQRYDNWRKVEDPDGVQGWMAVAFLADRRTGMVNSSIPAAIRSGPDADDPVRYRAEPGVVGRLEECNGTRCLIRVGEREGWIDQGDLWGVDPDEVFD</sequence>
<evidence type="ECO:0000313" key="2">
    <source>
        <dbReference type="EMBL" id="MCM8557301.1"/>
    </source>
</evidence>
<dbReference type="EMBL" id="JAMSHT010000001">
    <property type="protein sequence ID" value="MCM8557301.1"/>
    <property type="molecule type" value="Genomic_DNA"/>
</dbReference>
<dbReference type="AlphaFoldDB" id="A0A9X2EH21"/>
<comment type="caution">
    <text evidence="2">The sequence shown here is derived from an EMBL/GenBank/DDBJ whole genome shotgun (WGS) entry which is preliminary data.</text>
</comment>
<gene>
    <name evidence="2" type="ORF">NDO55_05640</name>
</gene>
<keyword evidence="1" id="KW-0732">Signal</keyword>
<dbReference type="RefSeq" id="WP_252113247.1">
    <property type="nucleotide sequence ID" value="NZ_JAMSHT010000001.1"/>
</dbReference>
<keyword evidence="3" id="KW-1185">Reference proteome</keyword>
<feature type="signal peptide" evidence="1">
    <location>
        <begin position="1"/>
        <end position="18"/>
    </location>
</feature>
<feature type="chain" id="PRO_5040922064" evidence="1">
    <location>
        <begin position="19"/>
        <end position="157"/>
    </location>
</feature>
<proteinExistence type="predicted"/>
<reference evidence="2" key="1">
    <citation type="submission" date="2022-06" db="EMBL/GenBank/DDBJ databases">
        <title>Sphingomicrobium sedimins sp. nov., a marine bacterium isolated from tidal flat.</title>
        <authorList>
            <person name="Kim C.-H."/>
            <person name="Yoo Y."/>
            <person name="Kim J.-J."/>
        </authorList>
    </citation>
    <scope>NUCLEOTIDE SEQUENCE</scope>
    <source>
        <strain evidence="2">GRR-S6-50</strain>
    </source>
</reference>
<dbReference type="Pfam" id="PF06347">
    <property type="entry name" value="SH3_4"/>
    <property type="match status" value="2"/>
</dbReference>
<evidence type="ECO:0000256" key="1">
    <source>
        <dbReference type="SAM" id="SignalP"/>
    </source>
</evidence>
<evidence type="ECO:0000313" key="3">
    <source>
        <dbReference type="Proteomes" id="UP001155128"/>
    </source>
</evidence>
<dbReference type="Gene3D" id="2.30.30.40">
    <property type="entry name" value="SH3 Domains"/>
    <property type="match status" value="1"/>
</dbReference>
<protein>
    <submittedName>
        <fullName evidence="2">SH3 domain-containing protein</fullName>
    </submittedName>
</protein>
<name>A0A9X2EH21_9SPHN</name>